<comment type="caution">
    <text evidence="7">The sequence shown here is derived from an EMBL/GenBank/DDBJ whole genome shotgun (WGS) entry which is preliminary data.</text>
</comment>
<evidence type="ECO:0000256" key="5">
    <source>
        <dbReference type="RuleBase" id="RU003513"/>
    </source>
</evidence>
<sequence>MKILLVFGTRPEAIKMCPLAKMLATDTQLDVKICVTAQHRHMLDQVLSIFELKPDYDLDLMKPNQTLEWLTGAIVEGVGKVIKEFQPQIVLVHGDTTTSFSAALAAFYQKVDVGHIEAGLRTGDIHSPWPEEANRKLTAVLSKLHFAPTQTAAQNLKNEGYLPEHIYVTGNTVIDALFETLAFTRKDNYSHPSELSPLFDQLQGKKVILITGHRRENFGVGFENICTALKIIALSNPNVQLIYPVHLNPQVQKPVYEYLGELDNFHLIEPLDYQSFVSLMDRADIILTDSGGIQEEAPSLKKPVLVLRDKTERPEAVTAGTVRLVGTDIDKIVSEITLLIDNPSAFGETVNPYGDGQACQRIHKIIKLHYQVD</sequence>
<evidence type="ECO:0000313" key="7">
    <source>
        <dbReference type="EMBL" id="NLQ24163.1"/>
    </source>
</evidence>
<accession>A0ABX1KQC0</accession>
<dbReference type="EC" id="5.1.3.14" evidence="4"/>
<keyword evidence="1 5" id="KW-0413">Isomerase</keyword>
<dbReference type="RefSeq" id="WP_168826124.1">
    <property type="nucleotide sequence ID" value="NZ_JABAEB010000009.1"/>
</dbReference>
<proteinExistence type="inferred from homology"/>
<dbReference type="InterPro" id="IPR003331">
    <property type="entry name" value="UDP_GlcNAc_Epimerase_2_dom"/>
</dbReference>
<dbReference type="PANTHER" id="PTHR43174:SF2">
    <property type="entry name" value="UDP-N-ACETYLGLUCOSAMINE 2-EPIMERASE"/>
    <property type="match status" value="1"/>
</dbReference>
<reference evidence="7 8" key="1">
    <citation type="submission" date="2020-04" db="EMBL/GenBank/DDBJ databases">
        <title>The first description of lens atrophy caused by putative novel Shewanella sp. that is a new emerging pathogen for cultured rainbow trout?</title>
        <authorList>
            <person name="Saticioglu I.B."/>
            <person name="Duman M."/>
            <person name="Altun S."/>
        </authorList>
    </citation>
    <scope>NUCLEOTIDE SEQUENCE [LARGE SCALE GENOMIC DNA]</scope>
    <source>
        <strain evidence="7 8">S-1</strain>
    </source>
</reference>
<feature type="domain" description="UDP-N-acetylglucosamine 2-epimerase" evidence="6">
    <location>
        <begin position="23"/>
        <end position="367"/>
    </location>
</feature>
<dbReference type="InterPro" id="IPR029767">
    <property type="entry name" value="WecB-like"/>
</dbReference>
<evidence type="ECO:0000256" key="4">
    <source>
        <dbReference type="ARBA" id="ARBA00038858"/>
    </source>
</evidence>
<dbReference type="Pfam" id="PF02350">
    <property type="entry name" value="Epimerase_2"/>
    <property type="match status" value="1"/>
</dbReference>
<dbReference type="PANTHER" id="PTHR43174">
    <property type="entry name" value="UDP-N-ACETYLGLUCOSAMINE 2-EPIMERASE"/>
    <property type="match status" value="1"/>
</dbReference>
<evidence type="ECO:0000256" key="2">
    <source>
        <dbReference type="ARBA" id="ARBA00036080"/>
    </source>
</evidence>
<gene>
    <name evidence="7" type="primary">wecB</name>
    <name evidence="7" type="ORF">HGO26_14925</name>
</gene>
<dbReference type="SUPFAM" id="SSF53756">
    <property type="entry name" value="UDP-Glycosyltransferase/glycogen phosphorylase"/>
    <property type="match status" value="1"/>
</dbReference>
<evidence type="ECO:0000313" key="8">
    <source>
        <dbReference type="Proteomes" id="UP000527352"/>
    </source>
</evidence>
<evidence type="ECO:0000256" key="3">
    <source>
        <dbReference type="ARBA" id="ARBA00038209"/>
    </source>
</evidence>
<dbReference type="CDD" id="cd03786">
    <property type="entry name" value="GTB_UDP-GlcNAc_2-Epimerase"/>
    <property type="match status" value="1"/>
</dbReference>
<dbReference type="GO" id="GO:0008761">
    <property type="term" value="F:UDP-N-acetylglucosamine 2-epimerase activity"/>
    <property type="evidence" value="ECO:0007669"/>
    <property type="project" value="UniProtKB-EC"/>
</dbReference>
<dbReference type="NCBIfam" id="TIGR00236">
    <property type="entry name" value="wecB"/>
    <property type="match status" value="1"/>
</dbReference>
<dbReference type="EMBL" id="JABAEB010000009">
    <property type="protein sequence ID" value="NLQ24163.1"/>
    <property type="molecule type" value="Genomic_DNA"/>
</dbReference>
<name>A0ABX1KQC0_9GAMM</name>
<evidence type="ECO:0000259" key="6">
    <source>
        <dbReference type="Pfam" id="PF02350"/>
    </source>
</evidence>
<dbReference type="Proteomes" id="UP000527352">
    <property type="component" value="Unassembled WGS sequence"/>
</dbReference>
<comment type="similarity">
    <text evidence="3 5">Belongs to the UDP-N-acetylglucosamine 2-epimerase family.</text>
</comment>
<dbReference type="Gene3D" id="3.40.50.2000">
    <property type="entry name" value="Glycogen Phosphorylase B"/>
    <property type="match status" value="2"/>
</dbReference>
<keyword evidence="8" id="KW-1185">Reference proteome</keyword>
<protein>
    <recommendedName>
        <fullName evidence="4">UDP-N-acetylglucosamine 2-epimerase (non-hydrolyzing)</fullName>
        <ecNumber evidence="4">5.1.3.14</ecNumber>
    </recommendedName>
</protein>
<comment type="catalytic activity">
    <reaction evidence="2">
        <text>UDP-N-acetyl-alpha-D-glucosamine = UDP-N-acetyl-alpha-D-mannosamine</text>
        <dbReference type="Rhea" id="RHEA:17213"/>
        <dbReference type="ChEBI" id="CHEBI:57705"/>
        <dbReference type="ChEBI" id="CHEBI:68623"/>
        <dbReference type="EC" id="5.1.3.14"/>
    </reaction>
</comment>
<evidence type="ECO:0000256" key="1">
    <source>
        <dbReference type="ARBA" id="ARBA00023235"/>
    </source>
</evidence>
<organism evidence="7 8">
    <name type="scientific">Shewanella oncorhynchi</name>
    <dbReference type="NCBI Taxonomy" id="2726434"/>
    <lineage>
        <taxon>Bacteria</taxon>
        <taxon>Pseudomonadati</taxon>
        <taxon>Pseudomonadota</taxon>
        <taxon>Gammaproteobacteria</taxon>
        <taxon>Alteromonadales</taxon>
        <taxon>Shewanellaceae</taxon>
        <taxon>Shewanella</taxon>
    </lineage>
</organism>